<feature type="domain" description="HTH marR-type" evidence="2">
    <location>
        <begin position="53"/>
        <end position="188"/>
    </location>
</feature>
<dbReference type="Proteomes" id="UP000005952">
    <property type="component" value="Chromosome"/>
</dbReference>
<evidence type="ECO:0000256" key="1">
    <source>
        <dbReference type="SAM" id="MobiDB-lite"/>
    </source>
</evidence>
<dbReference type="eggNOG" id="COG1846">
    <property type="taxonomic scope" value="Bacteria"/>
</dbReference>
<dbReference type="STRING" id="670307.HYPDE_38353"/>
<dbReference type="PANTHER" id="PTHR33164:SF104">
    <property type="entry name" value="TRANSCRIPTIONAL REGULATORY PROTEIN"/>
    <property type="match status" value="1"/>
</dbReference>
<dbReference type="EMBL" id="CP005587">
    <property type="protein sequence ID" value="AGK59342.1"/>
    <property type="molecule type" value="Genomic_DNA"/>
</dbReference>
<dbReference type="InterPro" id="IPR036390">
    <property type="entry name" value="WH_DNA-bd_sf"/>
</dbReference>
<dbReference type="GO" id="GO:0006950">
    <property type="term" value="P:response to stress"/>
    <property type="evidence" value="ECO:0007669"/>
    <property type="project" value="TreeGrafter"/>
</dbReference>
<keyword evidence="4" id="KW-1185">Reference proteome</keyword>
<dbReference type="SMART" id="SM00347">
    <property type="entry name" value="HTH_MARR"/>
    <property type="match status" value="1"/>
</dbReference>
<dbReference type="PROSITE" id="PS50995">
    <property type="entry name" value="HTH_MARR_2"/>
    <property type="match status" value="1"/>
</dbReference>
<gene>
    <name evidence="3" type="ORF">HYPDE_38353</name>
</gene>
<dbReference type="SUPFAM" id="SSF46785">
    <property type="entry name" value="Winged helix' DNA-binding domain"/>
    <property type="match status" value="1"/>
</dbReference>
<dbReference type="InterPro" id="IPR039422">
    <property type="entry name" value="MarR/SlyA-like"/>
</dbReference>
<dbReference type="GO" id="GO:0003700">
    <property type="term" value="F:DNA-binding transcription factor activity"/>
    <property type="evidence" value="ECO:0007669"/>
    <property type="project" value="InterPro"/>
</dbReference>
<dbReference type="InterPro" id="IPR036388">
    <property type="entry name" value="WH-like_DNA-bd_sf"/>
</dbReference>
<sequence length="188" mass="20819">MAPPDKIKVAGGANASAWSRGSRPLHPSKQEFALVDKQSNISLSPKPTARRKRSVLTKANYEALAEFRCELRKFLAFSEAAAVGAGVTPQQHQLMLSVKGAPGRDSLSIGEIADRLLLRHHTIVELVDRLSDLGLVERNPDPTDRRKIQVSLTKSGNATIDKLSSIHVEELKSIRPTLRKLLRTFERR</sequence>
<evidence type="ECO:0000313" key="4">
    <source>
        <dbReference type="Proteomes" id="UP000005952"/>
    </source>
</evidence>
<dbReference type="HOGENOM" id="CLU_120009_0_0_5"/>
<dbReference type="Gene3D" id="1.10.10.10">
    <property type="entry name" value="Winged helix-like DNA-binding domain superfamily/Winged helix DNA-binding domain"/>
    <property type="match status" value="1"/>
</dbReference>
<proteinExistence type="predicted"/>
<dbReference type="PANTHER" id="PTHR33164">
    <property type="entry name" value="TRANSCRIPTIONAL REGULATOR, MARR FAMILY"/>
    <property type="match status" value="1"/>
</dbReference>
<dbReference type="InterPro" id="IPR000835">
    <property type="entry name" value="HTH_MarR-typ"/>
</dbReference>
<feature type="region of interest" description="Disordered" evidence="1">
    <location>
        <begin position="1"/>
        <end position="25"/>
    </location>
</feature>
<name>N0BAR2_9HYPH</name>
<dbReference type="AlphaFoldDB" id="N0BAR2"/>
<organism evidence="3 4">
    <name type="scientific">Hyphomicrobium denitrificans 1NES1</name>
    <dbReference type="NCBI Taxonomy" id="670307"/>
    <lineage>
        <taxon>Bacteria</taxon>
        <taxon>Pseudomonadati</taxon>
        <taxon>Pseudomonadota</taxon>
        <taxon>Alphaproteobacteria</taxon>
        <taxon>Hyphomicrobiales</taxon>
        <taxon>Hyphomicrobiaceae</taxon>
        <taxon>Hyphomicrobium</taxon>
    </lineage>
</organism>
<evidence type="ECO:0000313" key="3">
    <source>
        <dbReference type="EMBL" id="AGK59342.1"/>
    </source>
</evidence>
<dbReference type="PRINTS" id="PR00598">
    <property type="entry name" value="HTHMARR"/>
</dbReference>
<protein>
    <submittedName>
        <fullName evidence="3">MarR family transcriptional regulator</fullName>
    </submittedName>
</protein>
<dbReference type="Pfam" id="PF12802">
    <property type="entry name" value="MarR_2"/>
    <property type="match status" value="1"/>
</dbReference>
<reference evidence="3 4" key="1">
    <citation type="journal article" date="2013" name="Genome Announc.">
        <title>Genome sequences for three denitrifying bacterial strains isolated from a uranium- and nitrate-contaminated subsurface environment.</title>
        <authorList>
            <person name="Venkatramanan R."/>
            <person name="Prakash O."/>
            <person name="Woyke T."/>
            <person name="Chain P."/>
            <person name="Goodwin L.A."/>
            <person name="Watson D."/>
            <person name="Brooks S."/>
            <person name="Kostka J.E."/>
            <person name="Green S.J."/>
        </authorList>
    </citation>
    <scope>NUCLEOTIDE SEQUENCE [LARGE SCALE GENOMIC DNA]</scope>
    <source>
        <strain evidence="3 4">1NES1</strain>
    </source>
</reference>
<evidence type="ECO:0000259" key="2">
    <source>
        <dbReference type="PROSITE" id="PS50995"/>
    </source>
</evidence>
<accession>N0BAR2</accession>
<dbReference type="KEGG" id="hdt:HYPDE_38353"/>